<dbReference type="Gene3D" id="1.20.1560.10">
    <property type="entry name" value="ABC transporter type 1, transmembrane domain"/>
    <property type="match status" value="1"/>
</dbReference>
<dbReference type="InterPro" id="IPR011527">
    <property type="entry name" value="ABC1_TM_dom"/>
</dbReference>
<evidence type="ECO:0000259" key="6">
    <source>
        <dbReference type="PROSITE" id="PS50929"/>
    </source>
</evidence>
<dbReference type="InterPro" id="IPR039421">
    <property type="entry name" value="Type_1_exporter"/>
</dbReference>
<organism evidence="7 8">
    <name type="scientific">Acrobeloides nanus</name>
    <dbReference type="NCBI Taxonomy" id="290746"/>
    <lineage>
        <taxon>Eukaryota</taxon>
        <taxon>Metazoa</taxon>
        <taxon>Ecdysozoa</taxon>
        <taxon>Nematoda</taxon>
        <taxon>Chromadorea</taxon>
        <taxon>Rhabditida</taxon>
        <taxon>Tylenchina</taxon>
        <taxon>Cephalobomorpha</taxon>
        <taxon>Cephaloboidea</taxon>
        <taxon>Cephalobidae</taxon>
        <taxon>Acrobeloides</taxon>
    </lineage>
</organism>
<evidence type="ECO:0000313" key="8">
    <source>
        <dbReference type="WBParaSite" id="ACRNAN_scaffold3649.g7195.t1"/>
    </source>
</evidence>
<evidence type="ECO:0000256" key="5">
    <source>
        <dbReference type="SAM" id="Phobius"/>
    </source>
</evidence>
<dbReference type="PROSITE" id="PS50929">
    <property type="entry name" value="ABC_TM1F"/>
    <property type="match status" value="1"/>
</dbReference>
<dbReference type="WBParaSite" id="ACRNAN_scaffold3649.g7195.t1">
    <property type="protein sequence ID" value="ACRNAN_scaffold3649.g7195.t1"/>
    <property type="gene ID" value="ACRNAN_scaffold3649.g7195"/>
</dbReference>
<dbReference type="GO" id="GO:0140359">
    <property type="term" value="F:ABC-type transporter activity"/>
    <property type="evidence" value="ECO:0007669"/>
    <property type="project" value="InterPro"/>
</dbReference>
<evidence type="ECO:0000256" key="2">
    <source>
        <dbReference type="ARBA" id="ARBA00022692"/>
    </source>
</evidence>
<evidence type="ECO:0000256" key="4">
    <source>
        <dbReference type="ARBA" id="ARBA00023136"/>
    </source>
</evidence>
<dbReference type="SUPFAM" id="SSF90123">
    <property type="entry name" value="ABC transporter transmembrane region"/>
    <property type="match status" value="1"/>
</dbReference>
<keyword evidence="4 5" id="KW-0472">Membrane</keyword>
<dbReference type="Proteomes" id="UP000887540">
    <property type="component" value="Unplaced"/>
</dbReference>
<feature type="transmembrane region" description="Helical" evidence="5">
    <location>
        <begin position="107"/>
        <end position="132"/>
    </location>
</feature>
<protein>
    <submittedName>
        <fullName evidence="8">ABC transmembrane type-1 domain-containing protein</fullName>
    </submittedName>
</protein>
<feature type="transmembrane region" description="Helical" evidence="5">
    <location>
        <begin position="64"/>
        <end position="87"/>
    </location>
</feature>
<dbReference type="InterPro" id="IPR036640">
    <property type="entry name" value="ABC1_TM_sf"/>
</dbReference>
<accession>A0A914DS72</accession>
<keyword evidence="3 5" id="KW-1133">Transmembrane helix</keyword>
<sequence>MMNCPVGEVSMVDELSSGPYKHHKKSFASSSAQSFDSNGSDEKSPSELPKSSLFRYATCCDSMLYVLAIFLSILSGCGIASYAIIVGEVVNHFVLVKDHTLSNFHTSLLFIGLMIVEGAVLFILSFIQYYIYHVVAARIVSKIRCAYLKSLLYQDLKFYDGDHNGLTNNIEKIRVTISDKIGAVIRTLIQLVTCLIASFLFCWQLSIALIIMIPFVVLWSEFMSKVKKLLFIIPVAVIIHYFKGPGQSVTII</sequence>
<keyword evidence="2 5" id="KW-0812">Transmembrane</keyword>
<evidence type="ECO:0000256" key="3">
    <source>
        <dbReference type="ARBA" id="ARBA00022989"/>
    </source>
</evidence>
<feature type="transmembrane region" description="Helical" evidence="5">
    <location>
        <begin position="188"/>
        <end position="220"/>
    </location>
</feature>
<name>A0A914DS72_9BILA</name>
<evidence type="ECO:0000256" key="1">
    <source>
        <dbReference type="ARBA" id="ARBA00004141"/>
    </source>
</evidence>
<dbReference type="GO" id="GO:0005524">
    <property type="term" value="F:ATP binding"/>
    <property type="evidence" value="ECO:0007669"/>
    <property type="project" value="InterPro"/>
</dbReference>
<keyword evidence="7" id="KW-1185">Reference proteome</keyword>
<comment type="subcellular location">
    <subcellularLocation>
        <location evidence="1">Membrane</location>
        <topology evidence="1">Multi-pass membrane protein</topology>
    </subcellularLocation>
</comment>
<dbReference type="PANTHER" id="PTHR24222">
    <property type="entry name" value="ABC TRANSPORTER B FAMILY"/>
    <property type="match status" value="1"/>
</dbReference>
<dbReference type="PANTHER" id="PTHR24222:SF76">
    <property type="entry name" value="MYCOBACTIN IMPORT ATP-BINDING_PERMEASE PROTEIN IRTB"/>
    <property type="match status" value="1"/>
</dbReference>
<proteinExistence type="predicted"/>
<feature type="domain" description="ABC transmembrane type-1" evidence="6">
    <location>
        <begin position="66"/>
        <end position="218"/>
    </location>
</feature>
<dbReference type="AlphaFoldDB" id="A0A914DS72"/>
<dbReference type="Pfam" id="PF00664">
    <property type="entry name" value="ABC_membrane"/>
    <property type="match status" value="1"/>
</dbReference>
<dbReference type="GO" id="GO:0005886">
    <property type="term" value="C:plasma membrane"/>
    <property type="evidence" value="ECO:0007669"/>
    <property type="project" value="TreeGrafter"/>
</dbReference>
<evidence type="ECO:0000313" key="7">
    <source>
        <dbReference type="Proteomes" id="UP000887540"/>
    </source>
</evidence>
<feature type="transmembrane region" description="Helical" evidence="5">
    <location>
        <begin position="226"/>
        <end position="242"/>
    </location>
</feature>
<reference evidence="8" key="1">
    <citation type="submission" date="2022-11" db="UniProtKB">
        <authorList>
            <consortium name="WormBaseParasite"/>
        </authorList>
    </citation>
    <scope>IDENTIFICATION</scope>
</reference>